<reference evidence="1" key="1">
    <citation type="submission" date="2020-09" db="EMBL/GenBank/DDBJ databases">
        <title>Genome-Enabled Discovery of Anthraquinone Biosynthesis in Senna tora.</title>
        <authorList>
            <person name="Kang S.-H."/>
            <person name="Pandey R.P."/>
            <person name="Lee C.-M."/>
            <person name="Sim J.-S."/>
            <person name="Jeong J.-T."/>
            <person name="Choi B.-S."/>
            <person name="Jung M."/>
            <person name="Ginzburg D."/>
            <person name="Zhao K."/>
            <person name="Won S.Y."/>
            <person name="Oh T.-J."/>
            <person name="Yu Y."/>
            <person name="Kim N.-H."/>
            <person name="Lee O.R."/>
            <person name="Lee T.-H."/>
            <person name="Bashyal P."/>
            <person name="Kim T.-S."/>
            <person name="Lee W.-H."/>
            <person name="Kawkins C."/>
            <person name="Kim C.-K."/>
            <person name="Kim J.S."/>
            <person name="Ahn B.O."/>
            <person name="Rhee S.Y."/>
            <person name="Sohng J.K."/>
        </authorList>
    </citation>
    <scope>NUCLEOTIDE SEQUENCE</scope>
    <source>
        <tissue evidence="1">Leaf</tissue>
    </source>
</reference>
<gene>
    <name evidence="1" type="ORF">G2W53_006839</name>
</gene>
<name>A0A834X4S2_9FABA</name>
<keyword evidence="2" id="KW-1185">Reference proteome</keyword>
<dbReference type="AlphaFoldDB" id="A0A834X4S2"/>
<comment type="caution">
    <text evidence="1">The sequence shown here is derived from an EMBL/GenBank/DDBJ whole genome shotgun (WGS) entry which is preliminary data.</text>
</comment>
<protein>
    <submittedName>
        <fullName evidence="1">Uncharacterized protein</fullName>
    </submittedName>
</protein>
<dbReference type="EMBL" id="JAAIUW010000003">
    <property type="protein sequence ID" value="KAF7838357.1"/>
    <property type="molecule type" value="Genomic_DNA"/>
</dbReference>
<evidence type="ECO:0000313" key="1">
    <source>
        <dbReference type="EMBL" id="KAF7838357.1"/>
    </source>
</evidence>
<evidence type="ECO:0000313" key="2">
    <source>
        <dbReference type="Proteomes" id="UP000634136"/>
    </source>
</evidence>
<organism evidence="1 2">
    <name type="scientific">Senna tora</name>
    <dbReference type="NCBI Taxonomy" id="362788"/>
    <lineage>
        <taxon>Eukaryota</taxon>
        <taxon>Viridiplantae</taxon>
        <taxon>Streptophyta</taxon>
        <taxon>Embryophyta</taxon>
        <taxon>Tracheophyta</taxon>
        <taxon>Spermatophyta</taxon>
        <taxon>Magnoliopsida</taxon>
        <taxon>eudicotyledons</taxon>
        <taxon>Gunneridae</taxon>
        <taxon>Pentapetalae</taxon>
        <taxon>rosids</taxon>
        <taxon>fabids</taxon>
        <taxon>Fabales</taxon>
        <taxon>Fabaceae</taxon>
        <taxon>Caesalpinioideae</taxon>
        <taxon>Cassia clade</taxon>
        <taxon>Senna</taxon>
    </lineage>
</organism>
<dbReference type="Proteomes" id="UP000634136">
    <property type="component" value="Unassembled WGS sequence"/>
</dbReference>
<proteinExistence type="predicted"/>
<accession>A0A834X4S2</accession>
<sequence>MEAWCMDHDGDVASDDWLGRVGTMAAELK</sequence>